<evidence type="ECO:0000313" key="3">
    <source>
        <dbReference type="Proteomes" id="UP001321445"/>
    </source>
</evidence>
<protein>
    <recommendedName>
        <fullName evidence="1">DUF1858 domain-containing protein</fullName>
    </recommendedName>
</protein>
<dbReference type="Proteomes" id="UP001321445">
    <property type="component" value="Chromosome"/>
</dbReference>
<accession>A0ABN6WZ68</accession>
<dbReference type="Pfam" id="PF08984">
    <property type="entry name" value="DUF1858"/>
    <property type="match status" value="1"/>
</dbReference>
<proteinExistence type="predicted"/>
<sequence length="168" mass="19170">MVEITPKTKINDLLNAYPQLEAFLMQLNPKYKKLKNPILRRTVAKIATLTQVAKIGGYETLDLVNRLRKEVGQPPLNETDIEESKEEEAPAWIQKEPKIVVDANKLLDEEKNPLAEVSRELKNLGSGEILLIESDFLPSPLIDTFKEQGYEVYARETNGKTFLTYIKK</sequence>
<keyword evidence="3" id="KW-1185">Reference proteome</keyword>
<gene>
    <name evidence="2" type="ORF">HCR_19760</name>
</gene>
<dbReference type="SUPFAM" id="SSF64307">
    <property type="entry name" value="SirA-like"/>
    <property type="match status" value="1"/>
</dbReference>
<name>A0ABN6WZ68_9BACT</name>
<organism evidence="2 3">
    <name type="scientific">Hydrogenimonas cancrithermarum</name>
    <dbReference type="NCBI Taxonomy" id="2993563"/>
    <lineage>
        <taxon>Bacteria</taxon>
        <taxon>Pseudomonadati</taxon>
        <taxon>Campylobacterota</taxon>
        <taxon>Epsilonproteobacteria</taxon>
        <taxon>Campylobacterales</taxon>
        <taxon>Hydrogenimonadaceae</taxon>
        <taxon>Hydrogenimonas</taxon>
    </lineage>
</organism>
<dbReference type="InterPro" id="IPR038062">
    <property type="entry name" value="ScdA-like_N_sf"/>
</dbReference>
<evidence type="ECO:0000313" key="2">
    <source>
        <dbReference type="EMBL" id="BDY13664.1"/>
    </source>
</evidence>
<dbReference type="InterPro" id="IPR015077">
    <property type="entry name" value="DUF1858"/>
</dbReference>
<dbReference type="RefSeq" id="WP_286336608.1">
    <property type="nucleotide sequence ID" value="NZ_AP027370.1"/>
</dbReference>
<evidence type="ECO:0000259" key="1">
    <source>
        <dbReference type="Pfam" id="PF08984"/>
    </source>
</evidence>
<feature type="domain" description="DUF1858" evidence="1">
    <location>
        <begin position="4"/>
        <end position="63"/>
    </location>
</feature>
<reference evidence="2 3" key="1">
    <citation type="submission" date="2023-03" db="EMBL/GenBank/DDBJ databases">
        <title>Description of Hydrogenimonas sp. ISO32.</title>
        <authorList>
            <person name="Mino S."/>
            <person name="Fukazawa S."/>
            <person name="Sawabe T."/>
        </authorList>
    </citation>
    <scope>NUCLEOTIDE SEQUENCE [LARGE SCALE GENOMIC DNA]</scope>
    <source>
        <strain evidence="2 3">ISO32</strain>
    </source>
</reference>
<dbReference type="InterPro" id="IPR036868">
    <property type="entry name" value="TusA-like_sf"/>
</dbReference>
<dbReference type="SUPFAM" id="SSF140683">
    <property type="entry name" value="SP0561-like"/>
    <property type="match status" value="1"/>
</dbReference>
<dbReference type="Gene3D" id="1.10.3910.10">
    <property type="entry name" value="SP0561-like"/>
    <property type="match status" value="1"/>
</dbReference>
<dbReference type="EMBL" id="AP027370">
    <property type="protein sequence ID" value="BDY13664.1"/>
    <property type="molecule type" value="Genomic_DNA"/>
</dbReference>